<dbReference type="STRING" id="400727.A0A2T7PPB7"/>
<dbReference type="Pfam" id="PF13589">
    <property type="entry name" value="HATPase_c_3"/>
    <property type="match status" value="1"/>
</dbReference>
<dbReference type="OrthoDB" id="28737at2759"/>
<evidence type="ECO:0000256" key="17">
    <source>
        <dbReference type="ARBA" id="ARBA00080766"/>
    </source>
</evidence>
<dbReference type="FunFam" id="3.30.565.10:FF:000021">
    <property type="entry name" value="Heat shock protein 75 kDa, mitochondrial"/>
    <property type="match status" value="1"/>
</dbReference>
<keyword evidence="7" id="KW-0067">ATP-binding</keyword>
<dbReference type="SUPFAM" id="SSF54211">
    <property type="entry name" value="Ribosomal protein S5 domain 2-like"/>
    <property type="match status" value="1"/>
</dbReference>
<evidence type="ECO:0000313" key="20">
    <source>
        <dbReference type="Proteomes" id="UP000245119"/>
    </source>
</evidence>
<keyword evidence="6" id="KW-0999">Mitochondrion inner membrane</keyword>
<evidence type="ECO:0000256" key="5">
    <source>
        <dbReference type="ARBA" id="ARBA00022741"/>
    </source>
</evidence>
<dbReference type="SUPFAM" id="SSF110942">
    <property type="entry name" value="HSP90 C-terminal domain"/>
    <property type="match status" value="1"/>
</dbReference>
<dbReference type="InterPro" id="IPR020575">
    <property type="entry name" value="Hsp90_N"/>
</dbReference>
<evidence type="ECO:0000256" key="4">
    <source>
        <dbReference type="ARBA" id="ARBA00022553"/>
    </source>
</evidence>
<proteinExistence type="inferred from homology"/>
<dbReference type="FunFam" id="3.40.50.11260:FF:000004">
    <property type="entry name" value="Heat shock protein 75 mitochondrial"/>
    <property type="match status" value="1"/>
</dbReference>
<evidence type="ECO:0000256" key="14">
    <source>
        <dbReference type="ARBA" id="ARBA00066161"/>
    </source>
</evidence>
<dbReference type="GO" id="GO:0005759">
    <property type="term" value="C:mitochondrial matrix"/>
    <property type="evidence" value="ECO:0007669"/>
    <property type="project" value="UniProtKB-SubCell"/>
</dbReference>
<dbReference type="GO" id="GO:0051082">
    <property type="term" value="F:unfolded protein binding"/>
    <property type="evidence" value="ECO:0007669"/>
    <property type="project" value="InterPro"/>
</dbReference>
<evidence type="ECO:0000256" key="9">
    <source>
        <dbReference type="ARBA" id="ARBA00022990"/>
    </source>
</evidence>
<dbReference type="InterPro" id="IPR036890">
    <property type="entry name" value="HATPase_C_sf"/>
</dbReference>
<evidence type="ECO:0000256" key="10">
    <source>
        <dbReference type="ARBA" id="ARBA00023128"/>
    </source>
</evidence>
<comment type="subunit">
    <text evidence="14">Binds to the intracellular domain of tumor necrosis factor type 1 receptor. Binds to RB1. Interacts with SRC. Interacts with SDHA.</text>
</comment>
<comment type="caution">
    <text evidence="19">The sequence shown here is derived from an EMBL/GenBank/DDBJ whole genome shotgun (WGS) entry which is preliminary data.</text>
</comment>
<evidence type="ECO:0000256" key="18">
    <source>
        <dbReference type="SAM" id="MobiDB-lite"/>
    </source>
</evidence>
<evidence type="ECO:0000256" key="6">
    <source>
        <dbReference type="ARBA" id="ARBA00022792"/>
    </source>
</evidence>
<evidence type="ECO:0000256" key="15">
    <source>
        <dbReference type="ARBA" id="ARBA00073018"/>
    </source>
</evidence>
<dbReference type="Proteomes" id="UP000245119">
    <property type="component" value="Linkage Group LG3"/>
</dbReference>
<dbReference type="Gene3D" id="3.30.230.80">
    <property type="match status" value="1"/>
</dbReference>
<dbReference type="InterPro" id="IPR001404">
    <property type="entry name" value="Hsp90_fam"/>
</dbReference>
<protein>
    <recommendedName>
        <fullName evidence="15">Heat shock protein 75 kDa, mitochondrial</fullName>
    </recommendedName>
    <alternativeName>
        <fullName evidence="17">TNFR-associated protein 1</fullName>
    </alternativeName>
    <alternativeName>
        <fullName evidence="16">Tumor necrosis factor type 1 receptor-associated protein</fullName>
    </alternativeName>
</protein>
<feature type="region of interest" description="Disordered" evidence="18">
    <location>
        <begin position="136"/>
        <end position="158"/>
    </location>
</feature>
<dbReference type="EMBL" id="PZQS01000003">
    <property type="protein sequence ID" value="PVD35258.1"/>
    <property type="molecule type" value="Genomic_DNA"/>
</dbReference>
<dbReference type="GO" id="GO:0005524">
    <property type="term" value="F:ATP binding"/>
    <property type="evidence" value="ECO:0007669"/>
    <property type="project" value="UniProtKB-KW"/>
</dbReference>
<dbReference type="GO" id="GO:0005743">
    <property type="term" value="C:mitochondrial inner membrane"/>
    <property type="evidence" value="ECO:0007669"/>
    <property type="project" value="UniProtKB-SubCell"/>
</dbReference>
<keyword evidence="11" id="KW-0472">Membrane</keyword>
<dbReference type="CDD" id="cd16927">
    <property type="entry name" value="HATPase_Hsp90-like"/>
    <property type="match status" value="1"/>
</dbReference>
<reference evidence="19 20" key="1">
    <citation type="submission" date="2018-04" db="EMBL/GenBank/DDBJ databases">
        <title>The genome of golden apple snail Pomacea canaliculata provides insight into stress tolerance and invasive adaptation.</title>
        <authorList>
            <person name="Liu C."/>
            <person name="Liu B."/>
            <person name="Ren Y."/>
            <person name="Zhang Y."/>
            <person name="Wang H."/>
            <person name="Li S."/>
            <person name="Jiang F."/>
            <person name="Yin L."/>
            <person name="Zhang G."/>
            <person name="Qian W."/>
            <person name="Fan W."/>
        </authorList>
    </citation>
    <scope>NUCLEOTIDE SEQUENCE [LARGE SCALE GENOMIC DNA]</scope>
    <source>
        <strain evidence="19">SZHN2017</strain>
        <tissue evidence="19">Muscle</tissue>
    </source>
</reference>
<dbReference type="Gene3D" id="3.40.50.11260">
    <property type="match status" value="1"/>
</dbReference>
<dbReference type="FunFam" id="3.30.230.80:FF:000004">
    <property type="entry name" value="Heat shock protein 75 kDa"/>
    <property type="match status" value="1"/>
</dbReference>
<comment type="similarity">
    <text evidence="3">Belongs to the heat shock protein 90 family.</text>
</comment>
<keyword evidence="8" id="KW-0809">Transit peptide</keyword>
<evidence type="ECO:0000256" key="16">
    <source>
        <dbReference type="ARBA" id="ARBA00076190"/>
    </source>
</evidence>
<sequence length="841" mass="95913">MSRCQGRISKAPTRLRCEVLSSICVHYLAHSVSLVLQETAGDALDSTLEMLQPLTCKPVVRCCFMPHKKKQEDLRQPLSPCGRLDGRRSGLRGQEGFWAHDADAAALDMDGDGLWLAPTVFTTTYSMSTTLQKRLCDEPPRPRKRQVPRAQTDIGTQKRCRKRWMRPSVLGIRQLPGTGKPFLSQCSLSTESETTVQETEEYHTIIKNTEQGKGPTDKHEFQAETRKLLDIVAKSLYSDKEVFIRELISNASDALERLRYLQLKGEIAGDEKTTLEIHIATDDVKKTFTIQDTGIGLTRNELIDNLGTIAKSGSKAFLEHLKEESAGDVGRTLIGQFGVGFYSTFMVGDTVEVYTRSYHANSPGLKWTSDGSGTYEVSEADGVQRGTKIVVHLKGDCYDFAKEDVISGVVKRYSNFVGVPIYLNGHRVNILQALWMTDPRDVTETMHEEFYRFIANAYDKPRYHFHYKTDAPLNIRALFYVPEYKPTLFDMSRETDSGLTLYSRRVMIMAKANNILPKWMRFIRGVVDSEDIPLNLSRELLQESALIRKLREVLTNRVLRFFADQAKKEPEKYMSFYDDYGLFFREGIVTTADQNQREAVAKLLRFESSKSSSGERISLDDYASRMKAGERNIYFLAAPSRHLAETSPYYEAFRKRDIEVLFLYEAYDELVLMNLAQYDRKNLRSIENELHDDKENTDTVDTSDLHSLSKEDAESLKDWLKGVLLNRVNNIKMTRRLESHPCVITVQEMGAARHFLRTTLADKSQEERLRLLQPTLELNPSHSLVKKLSKLKSSDPQLAEMLAQQLYENAMINAGLIEDARLGMERLHHLLDRALESVANK</sequence>
<dbReference type="FunFam" id="1.20.120.790:FF:000004">
    <property type="entry name" value="Heat shock protein 75 kDa"/>
    <property type="match status" value="1"/>
</dbReference>
<keyword evidence="5" id="KW-0547">Nucleotide-binding</keyword>
<dbReference type="InterPro" id="IPR037196">
    <property type="entry name" value="HSP90_C"/>
</dbReference>
<keyword evidence="4" id="KW-0597">Phosphoprotein</keyword>
<dbReference type="AlphaFoldDB" id="A0A2T7PPB7"/>
<dbReference type="PANTHER" id="PTHR11528">
    <property type="entry name" value="HEAT SHOCK PROTEIN 90 FAMILY MEMBER"/>
    <property type="match status" value="1"/>
</dbReference>
<dbReference type="NCBIfam" id="NF003555">
    <property type="entry name" value="PRK05218.1"/>
    <property type="match status" value="1"/>
</dbReference>
<evidence type="ECO:0000256" key="7">
    <source>
        <dbReference type="ARBA" id="ARBA00022840"/>
    </source>
</evidence>
<dbReference type="Pfam" id="PF00183">
    <property type="entry name" value="HSP90"/>
    <property type="match status" value="1"/>
</dbReference>
<keyword evidence="9" id="KW-0007">Acetylation</keyword>
<evidence type="ECO:0000256" key="1">
    <source>
        <dbReference type="ARBA" id="ARBA00004273"/>
    </source>
</evidence>
<dbReference type="Gene3D" id="1.20.120.790">
    <property type="entry name" value="Heat shock protein 90, C-terminal domain"/>
    <property type="match status" value="1"/>
</dbReference>
<comment type="function">
    <text evidence="13">Chaperone that expresses an ATPase activity. Involved in maintaining mitochondrial function and polarization, downstream of PINK1 and mitochondrial complex I. Is a negative regulator of mitochondrial respiration able to modulate the balance between oxidative phosphorylation and aerobic glycolysis. The impact of TRAP1 on mitochondrial respiration is probably mediated by modulation of mitochondrial SRC and inhibition of SDHA.</text>
</comment>
<name>A0A2T7PPB7_POMCA</name>
<evidence type="ECO:0000256" key="11">
    <source>
        <dbReference type="ARBA" id="ARBA00023136"/>
    </source>
</evidence>
<dbReference type="SUPFAM" id="SSF55874">
    <property type="entry name" value="ATPase domain of HSP90 chaperone/DNA topoisomerase II/histidine kinase"/>
    <property type="match status" value="1"/>
</dbReference>
<dbReference type="Gene3D" id="3.30.565.10">
    <property type="entry name" value="Histidine kinase-like ATPase, C-terminal domain"/>
    <property type="match status" value="1"/>
</dbReference>
<organism evidence="19 20">
    <name type="scientific">Pomacea canaliculata</name>
    <name type="common">Golden apple snail</name>
    <dbReference type="NCBI Taxonomy" id="400727"/>
    <lineage>
        <taxon>Eukaryota</taxon>
        <taxon>Metazoa</taxon>
        <taxon>Spiralia</taxon>
        <taxon>Lophotrochozoa</taxon>
        <taxon>Mollusca</taxon>
        <taxon>Gastropoda</taxon>
        <taxon>Caenogastropoda</taxon>
        <taxon>Architaenioglossa</taxon>
        <taxon>Ampullarioidea</taxon>
        <taxon>Ampullariidae</taxon>
        <taxon>Pomacea</taxon>
    </lineage>
</organism>
<accession>A0A2T7PPB7</accession>
<evidence type="ECO:0000256" key="2">
    <source>
        <dbReference type="ARBA" id="ARBA00004305"/>
    </source>
</evidence>
<keyword evidence="12" id="KW-0143">Chaperone</keyword>
<evidence type="ECO:0000256" key="8">
    <source>
        <dbReference type="ARBA" id="ARBA00022946"/>
    </source>
</evidence>
<dbReference type="GO" id="GO:0016887">
    <property type="term" value="F:ATP hydrolysis activity"/>
    <property type="evidence" value="ECO:0007669"/>
    <property type="project" value="InterPro"/>
</dbReference>
<evidence type="ECO:0000256" key="13">
    <source>
        <dbReference type="ARBA" id="ARBA00057498"/>
    </source>
</evidence>
<dbReference type="GO" id="GO:0140662">
    <property type="term" value="F:ATP-dependent protein folding chaperone"/>
    <property type="evidence" value="ECO:0007669"/>
    <property type="project" value="InterPro"/>
</dbReference>
<evidence type="ECO:0000256" key="12">
    <source>
        <dbReference type="ARBA" id="ARBA00023186"/>
    </source>
</evidence>
<evidence type="ECO:0000313" key="19">
    <source>
        <dbReference type="EMBL" id="PVD35258.1"/>
    </source>
</evidence>
<comment type="subcellular location">
    <subcellularLocation>
        <location evidence="1">Mitochondrion inner membrane</location>
    </subcellularLocation>
    <subcellularLocation>
        <location evidence="2">Mitochondrion matrix</location>
    </subcellularLocation>
</comment>
<gene>
    <name evidence="19" type="ORF">C0Q70_06539</name>
</gene>
<keyword evidence="20" id="KW-1185">Reference proteome</keyword>
<dbReference type="HAMAP" id="MF_00505">
    <property type="entry name" value="HSP90"/>
    <property type="match status" value="1"/>
</dbReference>
<keyword evidence="10" id="KW-0496">Mitochondrion</keyword>
<dbReference type="PRINTS" id="PR00775">
    <property type="entry name" value="HEATSHOCK90"/>
</dbReference>
<dbReference type="InterPro" id="IPR020568">
    <property type="entry name" value="Ribosomal_Su5_D2-typ_SF"/>
</dbReference>
<evidence type="ECO:0000256" key="3">
    <source>
        <dbReference type="ARBA" id="ARBA00008239"/>
    </source>
</evidence>
<dbReference type="GO" id="GO:0019901">
    <property type="term" value="F:protein kinase binding"/>
    <property type="evidence" value="ECO:0007669"/>
    <property type="project" value="UniProtKB-ARBA"/>
</dbReference>